<dbReference type="Pfam" id="PF10094">
    <property type="entry name" value="DUF2332"/>
    <property type="match status" value="1"/>
</dbReference>
<proteinExistence type="predicted"/>
<dbReference type="eggNOG" id="COG4427">
    <property type="taxonomic scope" value="Bacteria"/>
</dbReference>
<accession>A0A075JC25</accession>
<dbReference type="OrthoDB" id="8899077at2"/>
<dbReference type="Proteomes" id="UP000027986">
    <property type="component" value="Chromosome"/>
</dbReference>
<name>A0A075JC25_9MICO</name>
<dbReference type="AlphaFoldDB" id="A0A075JC25"/>
<evidence type="ECO:0000313" key="1">
    <source>
        <dbReference type="EMBL" id="AIF39826.1"/>
    </source>
</evidence>
<dbReference type="HOGENOM" id="CLU_065141_0_0_11"/>
<dbReference type="EMBL" id="CP008889">
    <property type="protein sequence ID" value="AIF39826.1"/>
    <property type="molecule type" value="Genomic_DNA"/>
</dbReference>
<evidence type="ECO:0000313" key="2">
    <source>
        <dbReference type="Proteomes" id="UP000027986"/>
    </source>
</evidence>
<keyword evidence="2" id="KW-1185">Reference proteome</keyword>
<dbReference type="GeneID" id="41839859"/>
<gene>
    <name evidence="1" type="ORF">HX89_01150</name>
</gene>
<reference evidence="1 2" key="1">
    <citation type="submission" date="2014-07" db="EMBL/GenBank/DDBJ databases">
        <title>Genome Sequencing of Dermacoccus nishinomiyaensis.</title>
        <authorList>
            <person name="Hong K.W."/>
            <person name="Chan K.G."/>
        </authorList>
    </citation>
    <scope>NUCLEOTIDE SEQUENCE [LARGE SCALE GENOMIC DNA]</scope>
    <source>
        <strain evidence="1 2">M25</strain>
    </source>
</reference>
<protein>
    <recommendedName>
        <fullName evidence="3">DUF2332 domain-containing protein</fullName>
    </recommendedName>
</protein>
<sequence length="361" mass="39056">MTMTGLEADTATAYRRFATNEARGNSPIYEAICLRIADDDAVLSLIATLPAPKRQPNLVLGAARYLDAPSDDASSFVNWLREHWDEVRAVALSRATQTNEVGRCATLLPFIADAARAAGDGPIALVEVGCSAGLALYPDLYDYEYVSAGSEGGVDSGAGGERPLLTCVVAGALDEMTNATPRAPTIAWRGGLDLNPLDVLSDDPEALDNARWLRALVWPGQDERASRLAAAIDTVRRHVTSHPEDAAHIVRGDVVDDLERLVAQVPDELHLVLFHSAVLAYVDDDTRTRFERRLHELTHRPGGFTWISNEAPSVMPGTRDAVAAAWEPRDLRGRFVLALDGQPRALTGPHGQSLTPWDATN</sequence>
<evidence type="ECO:0008006" key="3">
    <source>
        <dbReference type="Google" id="ProtNLM"/>
    </source>
</evidence>
<organism evidence="1 2">
    <name type="scientific">Dermacoccus nishinomiyaensis</name>
    <dbReference type="NCBI Taxonomy" id="1274"/>
    <lineage>
        <taxon>Bacteria</taxon>
        <taxon>Bacillati</taxon>
        <taxon>Actinomycetota</taxon>
        <taxon>Actinomycetes</taxon>
        <taxon>Micrococcales</taxon>
        <taxon>Dermacoccaceae</taxon>
        <taxon>Dermacoccus</taxon>
    </lineage>
</organism>
<dbReference type="RefSeq" id="WP_051805463.1">
    <property type="nucleotide sequence ID" value="NZ_CP008889.1"/>
</dbReference>
<dbReference type="InterPro" id="IPR011200">
    <property type="entry name" value="UCP012608"/>
</dbReference>
<dbReference type="KEGG" id="dni:HX89_01150"/>